<dbReference type="InterPro" id="IPR003718">
    <property type="entry name" value="OsmC/Ohr_fam"/>
</dbReference>
<gene>
    <name evidence="1" type="ORF">FO441_06585</name>
</gene>
<dbReference type="PANTHER" id="PTHR42830:SF2">
    <property type="entry name" value="OSMC_OHR FAMILY PROTEIN"/>
    <property type="match status" value="1"/>
</dbReference>
<dbReference type="PANTHER" id="PTHR42830">
    <property type="entry name" value="OSMOTICALLY INDUCIBLE FAMILY PROTEIN"/>
    <property type="match status" value="1"/>
</dbReference>
<dbReference type="OrthoDB" id="2242871at2"/>
<evidence type="ECO:0000313" key="2">
    <source>
        <dbReference type="Proteomes" id="UP000315103"/>
    </source>
</evidence>
<name>A0A558AV38_9STAP</name>
<evidence type="ECO:0000313" key="1">
    <source>
        <dbReference type="EMBL" id="TVT28076.1"/>
    </source>
</evidence>
<sequence length="147" mass="15609">MANQNITLETVWNGNQGEGVIHSRNIDTKIAIPEAMGGTGAGTDPKEMLISSAAACYSMTLASMLEARKLPVTEFTMRSEAGMTEENNLQIVHYPQITLSAEATEKEVQSVDRAFSSADKACAVGNILKKADNEISIEGSISVGTGE</sequence>
<keyword evidence="2" id="KW-1185">Reference proteome</keyword>
<reference evidence="1 2" key="1">
    <citation type="submission" date="2019-07" db="EMBL/GenBank/DDBJ databases">
        <title>Salinicoccus cyprini sp. nov., isolated from gastro-intestinal tract of mirror carp, Cyprinus carpio var. specularis, collected from Gobind Sagar Reservoir, Himachal Pradesh, India.</title>
        <authorList>
            <person name="Talwar C."/>
            <person name="Singh A.K."/>
            <person name="Lal R."/>
            <person name="Negi R.K."/>
        </authorList>
    </citation>
    <scope>NUCLEOTIDE SEQUENCE [LARGE SCALE GENOMIC DNA]</scope>
    <source>
        <strain evidence="1 2">CT19</strain>
    </source>
</reference>
<dbReference type="AlphaFoldDB" id="A0A558AV38"/>
<dbReference type="InterPro" id="IPR052707">
    <property type="entry name" value="OsmC_Ohr_Peroxiredoxin"/>
</dbReference>
<protein>
    <submittedName>
        <fullName evidence="1">Osmotically inducible protein OsmC</fullName>
    </submittedName>
</protein>
<organism evidence="1 2">
    <name type="scientific">Salinicoccus cyprini</name>
    <dbReference type="NCBI Taxonomy" id="2493691"/>
    <lineage>
        <taxon>Bacteria</taxon>
        <taxon>Bacillati</taxon>
        <taxon>Bacillota</taxon>
        <taxon>Bacilli</taxon>
        <taxon>Bacillales</taxon>
        <taxon>Staphylococcaceae</taxon>
        <taxon>Salinicoccus</taxon>
    </lineage>
</organism>
<dbReference type="SUPFAM" id="SSF82784">
    <property type="entry name" value="OsmC-like"/>
    <property type="match status" value="1"/>
</dbReference>
<proteinExistence type="predicted"/>
<dbReference type="Proteomes" id="UP000315103">
    <property type="component" value="Unassembled WGS sequence"/>
</dbReference>
<dbReference type="Gene3D" id="3.30.300.20">
    <property type="match status" value="1"/>
</dbReference>
<dbReference type="RefSeq" id="WP_145287577.1">
    <property type="nucleotide sequence ID" value="NZ_VMSJ01000002.1"/>
</dbReference>
<dbReference type="EMBL" id="VMSJ01000002">
    <property type="protein sequence ID" value="TVT28076.1"/>
    <property type="molecule type" value="Genomic_DNA"/>
</dbReference>
<accession>A0A558AV38</accession>
<dbReference type="Pfam" id="PF02566">
    <property type="entry name" value="OsmC"/>
    <property type="match status" value="1"/>
</dbReference>
<dbReference type="InterPro" id="IPR036102">
    <property type="entry name" value="OsmC/Ohrsf"/>
</dbReference>
<dbReference type="InterPro" id="IPR015946">
    <property type="entry name" value="KH_dom-like_a/b"/>
</dbReference>
<comment type="caution">
    <text evidence="1">The sequence shown here is derived from an EMBL/GenBank/DDBJ whole genome shotgun (WGS) entry which is preliminary data.</text>
</comment>